<protein>
    <submittedName>
        <fullName evidence="2">Uncharacterized protein</fullName>
    </submittedName>
</protein>
<gene>
    <name evidence="2" type="ordered locus">Deima_0318</name>
</gene>
<dbReference type="HOGENOM" id="CLU_142064_0_0_0"/>
<dbReference type="InterPro" id="IPR024096">
    <property type="entry name" value="NO_sig/Golgi_transp_ligand-bd"/>
</dbReference>
<dbReference type="SUPFAM" id="SSF111126">
    <property type="entry name" value="Ligand-binding domain in the NO signalling and Golgi transport"/>
    <property type="match status" value="1"/>
</dbReference>
<dbReference type="eggNOG" id="COG1719">
    <property type="taxonomic scope" value="Bacteria"/>
</dbReference>
<dbReference type="Proteomes" id="UP000008635">
    <property type="component" value="Chromosome"/>
</dbReference>
<name>E8U4E2_DEIML</name>
<keyword evidence="3" id="KW-1185">Reference proteome</keyword>
<feature type="region of interest" description="Disordered" evidence="1">
    <location>
        <begin position="13"/>
        <end position="32"/>
    </location>
</feature>
<evidence type="ECO:0000313" key="2">
    <source>
        <dbReference type="EMBL" id="ADV65979.1"/>
    </source>
</evidence>
<organism evidence="2 3">
    <name type="scientific">Deinococcus maricopensis (strain DSM 21211 / LMG 22137 / NRRL B-23946 / LB-34)</name>
    <dbReference type="NCBI Taxonomy" id="709986"/>
    <lineage>
        <taxon>Bacteria</taxon>
        <taxon>Thermotogati</taxon>
        <taxon>Deinococcota</taxon>
        <taxon>Deinococci</taxon>
        <taxon>Deinococcales</taxon>
        <taxon>Deinococcaceae</taxon>
        <taxon>Deinococcus</taxon>
    </lineage>
</organism>
<accession>E8U4E2</accession>
<dbReference type="EMBL" id="CP002454">
    <property type="protein sequence ID" value="ADV65979.1"/>
    <property type="molecule type" value="Genomic_DNA"/>
</dbReference>
<dbReference type="AlphaFoldDB" id="E8U4E2"/>
<sequence length="186" mass="19456">MSSLHALLQALYPQADPPSPAPHRSTPDMTPSEFTIRPRLGDFNSVVCFKAVITGVEDTLGPDGAAVVFTRAGKVRGHALVAELGLTGANVPVEQIAAALDAAIGEAGTRLCAVTNSYQDGDTIVIETQDTVCSAGEPQGSDRRCTFTLGAVWGALEAVTGRTYLGEHTESVLRGAQSDKFVFSPL</sequence>
<evidence type="ECO:0000256" key="1">
    <source>
        <dbReference type="SAM" id="MobiDB-lite"/>
    </source>
</evidence>
<dbReference type="STRING" id="709986.Deima_0318"/>
<proteinExistence type="predicted"/>
<reference evidence="2 3" key="1">
    <citation type="journal article" date="2011" name="Stand. Genomic Sci.">
        <title>Complete genome sequence of Deinococcus maricopensis type strain (LB-34).</title>
        <authorList>
            <person name="Pukall R."/>
            <person name="Zeytun A."/>
            <person name="Lucas S."/>
            <person name="Lapidus A."/>
            <person name="Hammon N."/>
            <person name="Deshpande S."/>
            <person name="Nolan M."/>
            <person name="Cheng J.F."/>
            <person name="Pitluck S."/>
            <person name="Liolios K."/>
            <person name="Pagani I."/>
            <person name="Mikhailova N."/>
            <person name="Ivanova N."/>
            <person name="Mavromatis K."/>
            <person name="Pati A."/>
            <person name="Tapia R."/>
            <person name="Han C."/>
            <person name="Goodwin L."/>
            <person name="Chen A."/>
            <person name="Palaniappan K."/>
            <person name="Land M."/>
            <person name="Hauser L."/>
            <person name="Chang Y.J."/>
            <person name="Jeffries C.D."/>
            <person name="Brambilla E.M."/>
            <person name="Rohde M."/>
            <person name="Goker M."/>
            <person name="Detter J.C."/>
            <person name="Woyke T."/>
            <person name="Bristow J."/>
            <person name="Eisen J.A."/>
            <person name="Markowitz V."/>
            <person name="Hugenholtz P."/>
            <person name="Kyrpides N.C."/>
            <person name="Klenk H.P."/>
        </authorList>
    </citation>
    <scope>NUCLEOTIDE SEQUENCE [LARGE SCALE GENOMIC DNA]</scope>
    <source>
        <strain evidence="3">DSM 21211 / LMG 22137 / NRRL B-23946 / LB-34</strain>
    </source>
</reference>
<reference evidence="3" key="2">
    <citation type="submission" date="2011-01" db="EMBL/GenBank/DDBJ databases">
        <title>The complete genome of Deinococcus maricopensis DSM 21211.</title>
        <authorList>
            <consortium name="US DOE Joint Genome Institute (JGI-PGF)"/>
            <person name="Lucas S."/>
            <person name="Copeland A."/>
            <person name="Lapidus A."/>
            <person name="Goodwin L."/>
            <person name="Pitluck S."/>
            <person name="Kyrpides N."/>
            <person name="Mavromatis K."/>
            <person name="Pagani I."/>
            <person name="Ivanova N."/>
            <person name="Ovchinnikova G."/>
            <person name="Zeytun A."/>
            <person name="Detter J.C."/>
            <person name="Han C."/>
            <person name="Land M."/>
            <person name="Hauser L."/>
            <person name="Markowitz V."/>
            <person name="Cheng J.-F."/>
            <person name="Hugenholtz P."/>
            <person name="Woyke T."/>
            <person name="Wu D."/>
            <person name="Pukall R."/>
            <person name="Gehrich-Schroeter G."/>
            <person name="Brambilla E."/>
            <person name="Klenk H.-P."/>
            <person name="Eisen J.A."/>
        </authorList>
    </citation>
    <scope>NUCLEOTIDE SEQUENCE [LARGE SCALE GENOMIC DNA]</scope>
    <source>
        <strain evidence="3">DSM 21211 / LMG 22137 / NRRL B-23946 / LB-34</strain>
    </source>
</reference>
<evidence type="ECO:0000313" key="3">
    <source>
        <dbReference type="Proteomes" id="UP000008635"/>
    </source>
</evidence>
<dbReference type="KEGG" id="dmr:Deima_0318"/>